<evidence type="ECO:0000313" key="13">
    <source>
        <dbReference type="Proteomes" id="UP000243807"/>
    </source>
</evidence>
<evidence type="ECO:0000256" key="4">
    <source>
        <dbReference type="ARBA" id="ARBA00022692"/>
    </source>
</evidence>
<dbReference type="GO" id="GO:0008137">
    <property type="term" value="F:NADH dehydrogenase (ubiquinone) activity"/>
    <property type="evidence" value="ECO:0007669"/>
    <property type="project" value="InterPro"/>
</dbReference>
<evidence type="ECO:0000256" key="2">
    <source>
        <dbReference type="ARBA" id="ARBA00009025"/>
    </source>
</evidence>
<reference evidence="12 13" key="1">
    <citation type="submission" date="2017-01" db="EMBL/GenBank/DDBJ databases">
        <title>Draft sequence of Acidihalobacter ferrooxidans strain DSM 14175 (strain V8).</title>
        <authorList>
            <person name="Khaleque H.N."/>
            <person name="Ramsay J.P."/>
            <person name="Murphy R.J.T."/>
            <person name="Kaksonen A.H."/>
            <person name="Boxall N.J."/>
            <person name="Watkin E.L.J."/>
        </authorList>
    </citation>
    <scope>NUCLEOTIDE SEQUENCE [LARGE SCALE GENOMIC DNA]</scope>
    <source>
        <strain evidence="12 13">V8</strain>
    </source>
</reference>
<feature type="transmembrane region" description="Helical" evidence="10">
    <location>
        <begin position="439"/>
        <end position="459"/>
    </location>
</feature>
<dbReference type="GO" id="GO:0003954">
    <property type="term" value="F:NADH dehydrogenase activity"/>
    <property type="evidence" value="ECO:0007669"/>
    <property type="project" value="TreeGrafter"/>
</dbReference>
<evidence type="ECO:0000256" key="7">
    <source>
        <dbReference type="ARBA" id="ARBA00031584"/>
    </source>
</evidence>
<dbReference type="GO" id="GO:0016020">
    <property type="term" value="C:membrane"/>
    <property type="evidence" value="ECO:0007669"/>
    <property type="project" value="UniProtKB-SubCell"/>
</dbReference>
<evidence type="ECO:0000256" key="1">
    <source>
        <dbReference type="ARBA" id="ARBA00004127"/>
    </source>
</evidence>
<keyword evidence="4 9" id="KW-0812">Transmembrane</keyword>
<dbReference type="KEGG" id="afy:BW247_15220"/>
<dbReference type="GO" id="GO:0012505">
    <property type="term" value="C:endomembrane system"/>
    <property type="evidence" value="ECO:0007669"/>
    <property type="project" value="UniProtKB-SubCell"/>
</dbReference>
<feature type="transmembrane region" description="Helical" evidence="10">
    <location>
        <begin position="156"/>
        <end position="177"/>
    </location>
</feature>
<evidence type="ECO:0000256" key="10">
    <source>
        <dbReference type="SAM" id="Phobius"/>
    </source>
</evidence>
<dbReference type="RefSeq" id="WP_076837911.1">
    <property type="nucleotide sequence ID" value="NZ_CP019434.1"/>
</dbReference>
<dbReference type="InterPro" id="IPR003918">
    <property type="entry name" value="NADH_UbQ_OxRdtase"/>
</dbReference>
<gene>
    <name evidence="12" type="ORF">BW247_15220</name>
</gene>
<dbReference type="Proteomes" id="UP000243807">
    <property type="component" value="Chromosome"/>
</dbReference>
<accession>A0A1P8UKD2</accession>
<dbReference type="GO" id="GO:0042773">
    <property type="term" value="P:ATP synthesis coupled electron transport"/>
    <property type="evidence" value="ECO:0007669"/>
    <property type="project" value="InterPro"/>
</dbReference>
<feature type="domain" description="NADH:quinone oxidoreductase/Mrp antiporter transmembrane" evidence="11">
    <location>
        <begin position="121"/>
        <end position="411"/>
    </location>
</feature>
<feature type="transmembrane region" description="Helical" evidence="10">
    <location>
        <begin position="30"/>
        <end position="54"/>
    </location>
</feature>
<dbReference type="InterPro" id="IPR010227">
    <property type="entry name" value="NADH_Q_OxRdtase_chainM/4"/>
</dbReference>
<feature type="transmembrane region" description="Helical" evidence="10">
    <location>
        <begin position="296"/>
        <end position="316"/>
    </location>
</feature>
<feature type="transmembrane region" description="Helical" evidence="10">
    <location>
        <begin position="366"/>
        <end position="386"/>
    </location>
</feature>
<evidence type="ECO:0000256" key="6">
    <source>
        <dbReference type="ARBA" id="ARBA00023136"/>
    </source>
</evidence>
<feature type="transmembrane region" description="Helical" evidence="10">
    <location>
        <begin position="268"/>
        <end position="289"/>
    </location>
</feature>
<evidence type="ECO:0000256" key="5">
    <source>
        <dbReference type="ARBA" id="ARBA00022989"/>
    </source>
</evidence>
<dbReference type="PANTHER" id="PTHR43507">
    <property type="entry name" value="NADH-UBIQUINONE OXIDOREDUCTASE CHAIN 4"/>
    <property type="match status" value="1"/>
</dbReference>
<feature type="transmembrane region" description="Helical" evidence="10">
    <location>
        <begin position="401"/>
        <end position="419"/>
    </location>
</feature>
<dbReference type="EMBL" id="CP019434">
    <property type="protein sequence ID" value="APZ44275.1"/>
    <property type="molecule type" value="Genomic_DNA"/>
</dbReference>
<dbReference type="NCBIfam" id="TIGR01972">
    <property type="entry name" value="NDH_I_M"/>
    <property type="match status" value="1"/>
</dbReference>
<feature type="transmembrane region" description="Helical" evidence="10">
    <location>
        <begin position="6"/>
        <end position="23"/>
    </location>
</feature>
<dbReference type="InterPro" id="IPR001750">
    <property type="entry name" value="ND/Mrp_TM"/>
</dbReference>
<evidence type="ECO:0000256" key="9">
    <source>
        <dbReference type="RuleBase" id="RU000320"/>
    </source>
</evidence>
<keyword evidence="13" id="KW-1185">Reference proteome</keyword>
<dbReference type="STRING" id="1765967.BW247_15220"/>
<dbReference type="GO" id="GO:0015990">
    <property type="term" value="P:electron transport coupled proton transport"/>
    <property type="evidence" value="ECO:0007669"/>
    <property type="project" value="TreeGrafter"/>
</dbReference>
<comment type="similarity">
    <text evidence="2">Belongs to the complex I subunit 4 family.</text>
</comment>
<feature type="transmembrane region" description="Helical" evidence="10">
    <location>
        <begin position="197"/>
        <end position="215"/>
    </location>
</feature>
<dbReference type="GO" id="GO:0048039">
    <property type="term" value="F:ubiquinone binding"/>
    <property type="evidence" value="ECO:0007669"/>
    <property type="project" value="TreeGrafter"/>
</dbReference>
<evidence type="ECO:0000256" key="8">
    <source>
        <dbReference type="ARBA" id="ARBA00032798"/>
    </source>
</evidence>
<dbReference type="OrthoDB" id="9768329at2"/>
<feature type="transmembrane region" description="Helical" evidence="10">
    <location>
        <begin position="101"/>
        <end position="119"/>
    </location>
</feature>
<name>A0A1P8UKD2_9GAMM</name>
<evidence type="ECO:0000313" key="12">
    <source>
        <dbReference type="EMBL" id="APZ44275.1"/>
    </source>
</evidence>
<organism evidence="12 13">
    <name type="scientific">Acidihalobacter ferrooxydans</name>
    <dbReference type="NCBI Taxonomy" id="1765967"/>
    <lineage>
        <taxon>Bacteria</taxon>
        <taxon>Pseudomonadati</taxon>
        <taxon>Pseudomonadota</taxon>
        <taxon>Gammaproteobacteria</taxon>
        <taxon>Chromatiales</taxon>
        <taxon>Ectothiorhodospiraceae</taxon>
        <taxon>Acidihalobacter</taxon>
    </lineage>
</organism>
<feature type="transmembrane region" description="Helical" evidence="10">
    <location>
        <begin position="235"/>
        <end position="256"/>
    </location>
</feature>
<feature type="transmembrane region" description="Helical" evidence="10">
    <location>
        <begin position="74"/>
        <end position="94"/>
    </location>
</feature>
<evidence type="ECO:0000256" key="3">
    <source>
        <dbReference type="ARBA" id="ARBA00019906"/>
    </source>
</evidence>
<feature type="transmembrane region" description="Helical" evidence="10">
    <location>
        <begin position="322"/>
        <end position="345"/>
    </location>
</feature>
<dbReference type="PANTHER" id="PTHR43507:SF1">
    <property type="entry name" value="NADH-UBIQUINONE OXIDOREDUCTASE CHAIN 4"/>
    <property type="match status" value="1"/>
</dbReference>
<keyword evidence="6 10" id="KW-0472">Membrane</keyword>
<dbReference type="PRINTS" id="PR01437">
    <property type="entry name" value="NUOXDRDTASE4"/>
</dbReference>
<feature type="transmembrane region" description="Helical" evidence="10">
    <location>
        <begin position="125"/>
        <end position="144"/>
    </location>
</feature>
<proteinExistence type="inferred from homology"/>
<sequence length="479" mass="51385">MLNALIYLPMLGGGLVWLLLRGSPGAARRAVLTLALLELLLCLALWPHGGGFYAQVQTPWLPSLGVGYTLGMDGVSFVLALLTAVVTLGALLVAWNAVDDWAAFGALILLAEGAMMGVLTALDLVLFYVFWEVMIVPVFFLAARRGAQARQAALRFFLFTIVGSLLMLVSMVGLYVLHGQATGDYTFDYFKLLHTPLGAQASLWLMLGMLAAFAVKIPMFPLHLWAPDTYQRAEAPVSIMLAGAMANLGAYGVLRFCLPLFPAGAQLFAPWGMALGAVGVVYAGLLALVQNDLKRVIAYSSISHMGLVVLGLFAWQRQALTGAVFLLLAHGLLVLGLFAVTAWIEARGRSLDLDTMGGWFRPMPRLGILFLICLLAGVGLPGLANFVGEFLTLAGGVERDVLWGALAALGILLSVMDFLRAYERSMLGPLREEAAMADLGLRETFVMGATVALLLWLGLFPQVFLAPIDSVTAALAYLH</sequence>
<comment type="subcellular location">
    <subcellularLocation>
        <location evidence="1">Endomembrane system</location>
        <topology evidence="1">Multi-pass membrane protein</topology>
    </subcellularLocation>
    <subcellularLocation>
        <location evidence="9">Membrane</location>
        <topology evidence="9">Multi-pass membrane protein</topology>
    </subcellularLocation>
</comment>
<evidence type="ECO:0000259" key="11">
    <source>
        <dbReference type="Pfam" id="PF00361"/>
    </source>
</evidence>
<dbReference type="Pfam" id="PF00361">
    <property type="entry name" value="Proton_antipo_M"/>
    <property type="match status" value="1"/>
</dbReference>
<keyword evidence="5 10" id="KW-1133">Transmembrane helix</keyword>
<dbReference type="AlphaFoldDB" id="A0A1P8UKD2"/>
<protein>
    <recommendedName>
        <fullName evidence="3">NADH-quinone oxidoreductase subunit M</fullName>
    </recommendedName>
    <alternativeName>
        <fullName evidence="7">NADH dehydrogenase I subunit M</fullName>
    </alternativeName>
    <alternativeName>
        <fullName evidence="8">NDH-1 subunit M</fullName>
    </alternativeName>
</protein>